<reference evidence="3" key="1">
    <citation type="journal article" date="2019" name="Int. J. Syst. Evol. Microbiol.">
        <title>The Global Catalogue of Microorganisms (GCM) 10K type strain sequencing project: providing services to taxonomists for standard genome sequencing and annotation.</title>
        <authorList>
            <consortium name="The Broad Institute Genomics Platform"/>
            <consortium name="The Broad Institute Genome Sequencing Center for Infectious Disease"/>
            <person name="Wu L."/>
            <person name="Ma J."/>
        </authorList>
    </citation>
    <scope>NUCLEOTIDE SEQUENCE [LARGE SCALE GENOMIC DNA]</scope>
    <source>
        <strain evidence="3">CCUG 30340</strain>
    </source>
</reference>
<dbReference type="RefSeq" id="WP_380022320.1">
    <property type="nucleotide sequence ID" value="NZ_JBHSHD010000013.1"/>
</dbReference>
<organism evidence="2 3">
    <name type="scientific">Dokdonella ginsengisoli</name>
    <dbReference type="NCBI Taxonomy" id="363846"/>
    <lineage>
        <taxon>Bacteria</taxon>
        <taxon>Pseudomonadati</taxon>
        <taxon>Pseudomonadota</taxon>
        <taxon>Gammaproteobacteria</taxon>
        <taxon>Lysobacterales</taxon>
        <taxon>Rhodanobacteraceae</taxon>
        <taxon>Dokdonella</taxon>
    </lineage>
</organism>
<sequence length="128" mass="14015">MTSNEIIVLLGGVHSLGFAVFHLAFWKLFDWPRALQSTNAATRAVAQILNLRLIYVFLGVAAACFTLPGDLLDTRLGNAFLAGMSLFWVGRTIEQFVFLRIDHPLVHALTVLFVAGAVLFAAPLFLQG</sequence>
<comment type="caution">
    <text evidence="2">The sequence shown here is derived from an EMBL/GenBank/DDBJ whole genome shotgun (WGS) entry which is preliminary data.</text>
</comment>
<feature type="transmembrane region" description="Helical" evidence="1">
    <location>
        <begin position="105"/>
        <end position="126"/>
    </location>
</feature>
<dbReference type="Proteomes" id="UP001595886">
    <property type="component" value="Unassembled WGS sequence"/>
</dbReference>
<gene>
    <name evidence="2" type="ORF">ACFO6Q_17065</name>
</gene>
<protein>
    <recommendedName>
        <fullName evidence="4">DUF4345 domain-containing protein</fullName>
    </recommendedName>
</protein>
<evidence type="ECO:0000256" key="1">
    <source>
        <dbReference type="SAM" id="Phobius"/>
    </source>
</evidence>
<proteinExistence type="predicted"/>
<keyword evidence="1" id="KW-1133">Transmembrane helix</keyword>
<keyword evidence="3" id="KW-1185">Reference proteome</keyword>
<name>A0ABV9QXD6_9GAMM</name>
<accession>A0ABV9QXD6</accession>
<feature type="transmembrane region" description="Helical" evidence="1">
    <location>
        <begin position="6"/>
        <end position="29"/>
    </location>
</feature>
<evidence type="ECO:0000313" key="3">
    <source>
        <dbReference type="Proteomes" id="UP001595886"/>
    </source>
</evidence>
<evidence type="ECO:0008006" key="4">
    <source>
        <dbReference type="Google" id="ProtNLM"/>
    </source>
</evidence>
<dbReference type="EMBL" id="JBHSHD010000013">
    <property type="protein sequence ID" value="MFC4822038.1"/>
    <property type="molecule type" value="Genomic_DNA"/>
</dbReference>
<evidence type="ECO:0000313" key="2">
    <source>
        <dbReference type="EMBL" id="MFC4822038.1"/>
    </source>
</evidence>
<keyword evidence="1" id="KW-0812">Transmembrane</keyword>
<keyword evidence="1" id="KW-0472">Membrane</keyword>
<feature type="transmembrane region" description="Helical" evidence="1">
    <location>
        <begin position="49"/>
        <end position="69"/>
    </location>
</feature>